<proteinExistence type="predicted"/>
<dbReference type="RefSeq" id="WP_160498586.1">
    <property type="nucleotide sequence ID" value="NZ_WUBI01000002.1"/>
</dbReference>
<evidence type="ECO:0000313" key="3">
    <source>
        <dbReference type="Proteomes" id="UP000460318"/>
    </source>
</evidence>
<name>A0A7X3IJ87_9BACL</name>
<feature type="coiled-coil region" evidence="1">
    <location>
        <begin position="104"/>
        <end position="134"/>
    </location>
</feature>
<keyword evidence="3" id="KW-1185">Reference proteome</keyword>
<evidence type="ECO:0000313" key="2">
    <source>
        <dbReference type="EMBL" id="MWV44982.1"/>
    </source>
</evidence>
<organism evidence="2 3">
    <name type="scientific">Paenibacillus dendrobii</name>
    <dbReference type="NCBI Taxonomy" id="2691084"/>
    <lineage>
        <taxon>Bacteria</taxon>
        <taxon>Bacillati</taxon>
        <taxon>Bacillota</taxon>
        <taxon>Bacilli</taxon>
        <taxon>Bacillales</taxon>
        <taxon>Paenibacillaceae</taxon>
        <taxon>Paenibacillus</taxon>
    </lineage>
</organism>
<dbReference type="AlphaFoldDB" id="A0A7X3IJ87"/>
<sequence length="157" mass="18088">METQQIIERGRVIFYDVNNGQILEIIPSMRGPFKPKTIDEYISMYPLLRDRDRDSYGHLELDFGQYDEDFAQANGYWVNPGTRQLEFSYPDPNTPDPEQPPMHQKPLTEQIENLQRENTELKLALTELAETNESDKLNMQLAITELAELVVGGDQVG</sequence>
<evidence type="ECO:0000256" key="1">
    <source>
        <dbReference type="SAM" id="Coils"/>
    </source>
</evidence>
<keyword evidence="1" id="KW-0175">Coiled coil</keyword>
<accession>A0A7X3IJ87</accession>
<protein>
    <submittedName>
        <fullName evidence="2">Uncharacterized protein</fullName>
    </submittedName>
</protein>
<gene>
    <name evidence="2" type="ORF">GRF59_15270</name>
</gene>
<comment type="caution">
    <text evidence="2">The sequence shown here is derived from an EMBL/GenBank/DDBJ whole genome shotgun (WGS) entry which is preliminary data.</text>
</comment>
<dbReference type="EMBL" id="WUBI01000002">
    <property type="protein sequence ID" value="MWV44982.1"/>
    <property type="molecule type" value="Genomic_DNA"/>
</dbReference>
<reference evidence="2 3" key="1">
    <citation type="submission" date="2019-12" db="EMBL/GenBank/DDBJ databases">
        <title>Paenibacillus sp. nov., an endophytic bacterium isolated from the stem of Dendrobium.</title>
        <authorList>
            <person name="Zhao R."/>
        </authorList>
    </citation>
    <scope>NUCLEOTIDE SEQUENCE [LARGE SCALE GENOMIC DNA]</scope>
    <source>
        <strain evidence="2 3">HJL G12</strain>
    </source>
</reference>
<dbReference type="Proteomes" id="UP000460318">
    <property type="component" value="Unassembled WGS sequence"/>
</dbReference>